<keyword evidence="1" id="KW-0472">Membrane</keyword>
<dbReference type="Proteomes" id="UP000580250">
    <property type="component" value="Unassembled WGS sequence"/>
</dbReference>
<name>A0A6V7WG38_MELEN</name>
<feature type="transmembrane region" description="Helical" evidence="1">
    <location>
        <begin position="65"/>
        <end position="85"/>
    </location>
</feature>
<evidence type="ECO:0000256" key="1">
    <source>
        <dbReference type="SAM" id="Phobius"/>
    </source>
</evidence>
<proteinExistence type="predicted"/>
<protein>
    <submittedName>
        <fullName evidence="2">Uncharacterized protein</fullName>
    </submittedName>
</protein>
<evidence type="ECO:0000313" key="3">
    <source>
        <dbReference type="Proteomes" id="UP000580250"/>
    </source>
</evidence>
<dbReference type="PANTHER" id="PTHR23021:SF11">
    <property type="entry name" value="SERPENTINE RECEPTOR, CLASS T"/>
    <property type="match status" value="1"/>
</dbReference>
<dbReference type="EMBL" id="CAJEWN010000566">
    <property type="protein sequence ID" value="CAD2185958.1"/>
    <property type="molecule type" value="Genomic_DNA"/>
</dbReference>
<organism evidence="2 3">
    <name type="scientific">Meloidogyne enterolobii</name>
    <name type="common">Root-knot nematode worm</name>
    <name type="synonym">Meloidogyne mayaguensis</name>
    <dbReference type="NCBI Taxonomy" id="390850"/>
    <lineage>
        <taxon>Eukaryota</taxon>
        <taxon>Metazoa</taxon>
        <taxon>Ecdysozoa</taxon>
        <taxon>Nematoda</taxon>
        <taxon>Chromadorea</taxon>
        <taxon>Rhabditida</taxon>
        <taxon>Tylenchina</taxon>
        <taxon>Tylenchomorpha</taxon>
        <taxon>Tylenchoidea</taxon>
        <taxon>Meloidogynidae</taxon>
        <taxon>Meloidogyninae</taxon>
        <taxon>Meloidogyne</taxon>
    </lineage>
</organism>
<dbReference type="Gene3D" id="1.20.1070.10">
    <property type="entry name" value="Rhodopsin 7-helix transmembrane proteins"/>
    <property type="match status" value="1"/>
</dbReference>
<dbReference type="Pfam" id="PF10321">
    <property type="entry name" value="7TM_GPCR_Srt"/>
    <property type="match status" value="1"/>
</dbReference>
<accession>A0A6V7WG38</accession>
<dbReference type="AlphaFoldDB" id="A0A6V7WG38"/>
<dbReference type="SUPFAM" id="SSF81321">
    <property type="entry name" value="Family A G protein-coupled receptor-like"/>
    <property type="match status" value="1"/>
</dbReference>
<keyword evidence="1" id="KW-0812">Transmembrane</keyword>
<sequence>MELYLFRHDQWESLYNCSQINVDFIPFIMRYHPLNGSIIILLFIFFEVLYFPCLCSIYKHMEHSCYKFLFFIGIADMLMMFIQGLETGVFNFTGEMFCPNDKFNYITACFAGALFALESSANFFLALDRCADSLSPKISKFFFDGKRILIWMFFSISLSIYYLFYANPGIYDGVNMNWFINPFQSYPTVKVDINDYINPMTIYYDTFLTFGFPAFYLLFIFLFLFRLKEVRAISNVSQRSWKISMFFQVSIIIGLNISCTLLFSIMQYLPISQALILFGYYTNYFVFGFPPVIYLIFNKTIRTDCRIMLGSIFFFLAFKLDKRQSVANNIRSTTRVNPMPNQISCVRSYPNLTIKH</sequence>
<comment type="caution">
    <text evidence="2">The sequence shown here is derived from an EMBL/GenBank/DDBJ whole genome shotgun (WGS) entry which is preliminary data.</text>
</comment>
<feature type="transmembrane region" description="Helical" evidence="1">
    <location>
        <begin position="246"/>
        <end position="269"/>
    </location>
</feature>
<feature type="transmembrane region" description="Helical" evidence="1">
    <location>
        <begin position="202"/>
        <end position="225"/>
    </location>
</feature>
<feature type="transmembrane region" description="Helical" evidence="1">
    <location>
        <begin position="275"/>
        <end position="297"/>
    </location>
</feature>
<feature type="transmembrane region" description="Helical" evidence="1">
    <location>
        <begin position="148"/>
        <end position="166"/>
    </location>
</feature>
<dbReference type="PANTHER" id="PTHR23021">
    <property type="entry name" value="SERPENTINE RECEPTOR, CLASS T"/>
    <property type="match status" value="1"/>
</dbReference>
<feature type="transmembrane region" description="Helical" evidence="1">
    <location>
        <begin position="105"/>
        <end position="127"/>
    </location>
</feature>
<keyword evidence="1" id="KW-1133">Transmembrane helix</keyword>
<dbReference type="OrthoDB" id="5873245at2759"/>
<dbReference type="InterPro" id="IPR019425">
    <property type="entry name" value="7TM_GPCR_serpentine_rcpt_Srt"/>
</dbReference>
<reference evidence="2 3" key="1">
    <citation type="submission" date="2020-08" db="EMBL/GenBank/DDBJ databases">
        <authorList>
            <person name="Koutsovoulos G."/>
            <person name="Danchin GJ E."/>
        </authorList>
    </citation>
    <scope>NUCLEOTIDE SEQUENCE [LARGE SCALE GENOMIC DNA]</scope>
</reference>
<evidence type="ECO:0000313" key="2">
    <source>
        <dbReference type="EMBL" id="CAD2185958.1"/>
    </source>
</evidence>
<gene>
    <name evidence="2" type="ORF">MENT_LOCUS38414</name>
</gene>
<feature type="transmembrane region" description="Helical" evidence="1">
    <location>
        <begin position="38"/>
        <end position="58"/>
    </location>
</feature>